<evidence type="ECO:0000259" key="4">
    <source>
        <dbReference type="PROSITE" id="PS51766"/>
    </source>
</evidence>
<dbReference type="InterPro" id="IPR016134">
    <property type="entry name" value="Dockerin_dom"/>
</dbReference>
<dbReference type="GO" id="GO:0000272">
    <property type="term" value="P:polysaccharide catabolic process"/>
    <property type="evidence" value="ECO:0007669"/>
    <property type="project" value="InterPro"/>
</dbReference>
<feature type="domain" description="EF-hand" evidence="3">
    <location>
        <begin position="1611"/>
        <end position="1636"/>
    </location>
</feature>
<dbReference type="PROSITE" id="PS51766">
    <property type="entry name" value="DOCKERIN"/>
    <property type="match status" value="1"/>
</dbReference>
<feature type="domain" description="F5/8 type C" evidence="2">
    <location>
        <begin position="1064"/>
        <end position="1200"/>
    </location>
</feature>
<evidence type="ECO:0000313" key="6">
    <source>
        <dbReference type="Proteomes" id="UP000187425"/>
    </source>
</evidence>
<dbReference type="Gene3D" id="2.60.40.1180">
    <property type="entry name" value="Golgi alpha-mannosidase II"/>
    <property type="match status" value="2"/>
</dbReference>
<dbReference type="InterPro" id="IPR000421">
    <property type="entry name" value="FA58C"/>
</dbReference>
<dbReference type="InterPro" id="IPR002105">
    <property type="entry name" value="Dockerin_1_rpt"/>
</dbReference>
<evidence type="ECO:0008006" key="7">
    <source>
        <dbReference type="Google" id="ProtNLM"/>
    </source>
</evidence>
<dbReference type="GO" id="GO:0004553">
    <property type="term" value="F:hydrolase activity, hydrolyzing O-glycosyl compounds"/>
    <property type="evidence" value="ECO:0007669"/>
    <property type="project" value="InterPro"/>
</dbReference>
<dbReference type="PROSITE" id="PS00018">
    <property type="entry name" value="EF_HAND_1"/>
    <property type="match status" value="2"/>
</dbReference>
<feature type="domain" description="F5/8 type C" evidence="2">
    <location>
        <begin position="916"/>
        <end position="1062"/>
    </location>
</feature>
<evidence type="ECO:0000313" key="5">
    <source>
        <dbReference type="EMBL" id="OME74793.1"/>
    </source>
</evidence>
<dbReference type="Pfam" id="PF21365">
    <property type="entry name" value="Glyco_hydro_31_3rd"/>
    <property type="match status" value="1"/>
</dbReference>
<dbReference type="CDD" id="cd14256">
    <property type="entry name" value="Dockerin_I"/>
    <property type="match status" value="1"/>
</dbReference>
<dbReference type="InterPro" id="IPR051816">
    <property type="entry name" value="Glycosyl_Hydrolase_31"/>
</dbReference>
<dbReference type="SUPFAM" id="SSF63446">
    <property type="entry name" value="Type I dockerin domain"/>
    <property type="match status" value="1"/>
</dbReference>
<evidence type="ECO:0000259" key="3">
    <source>
        <dbReference type="PROSITE" id="PS50222"/>
    </source>
</evidence>
<dbReference type="SMART" id="SM00635">
    <property type="entry name" value="BID_2"/>
    <property type="match status" value="1"/>
</dbReference>
<dbReference type="Pfam" id="PF13802">
    <property type="entry name" value="Gal_mutarotas_2"/>
    <property type="match status" value="1"/>
</dbReference>
<comment type="similarity">
    <text evidence="1">Belongs to the glycosyl hydrolase 31 family.</text>
</comment>
<dbReference type="InterPro" id="IPR008979">
    <property type="entry name" value="Galactose-bd-like_sf"/>
</dbReference>
<accession>A0A1R0ZPY1</accession>
<dbReference type="GO" id="GO:0030246">
    <property type="term" value="F:carbohydrate binding"/>
    <property type="evidence" value="ECO:0007669"/>
    <property type="project" value="InterPro"/>
</dbReference>
<dbReference type="CDD" id="cd14752">
    <property type="entry name" value="GH31_N"/>
    <property type="match status" value="1"/>
</dbReference>
<dbReference type="Pfam" id="PF00404">
    <property type="entry name" value="Dockerin_1"/>
    <property type="match status" value="1"/>
</dbReference>
<dbReference type="Pfam" id="PF00754">
    <property type="entry name" value="F5_F8_type_C"/>
    <property type="match status" value="3"/>
</dbReference>
<dbReference type="InterPro" id="IPR018247">
    <property type="entry name" value="EF_Hand_1_Ca_BS"/>
</dbReference>
<dbReference type="GO" id="GO:0005509">
    <property type="term" value="F:calcium ion binding"/>
    <property type="evidence" value="ECO:0007669"/>
    <property type="project" value="InterPro"/>
</dbReference>
<dbReference type="InterPro" id="IPR002102">
    <property type="entry name" value="Cohesin_dom"/>
</dbReference>
<dbReference type="Proteomes" id="UP000187425">
    <property type="component" value="Unassembled WGS sequence"/>
</dbReference>
<dbReference type="SUPFAM" id="SSF51011">
    <property type="entry name" value="Glycosyl hydrolase domain"/>
    <property type="match status" value="1"/>
</dbReference>
<feature type="domain" description="F5/8 type C" evidence="2">
    <location>
        <begin position="776"/>
        <end position="903"/>
    </location>
</feature>
<dbReference type="Gene3D" id="2.60.40.1760">
    <property type="entry name" value="glycosyl hydrolase (family 31)"/>
    <property type="match status" value="1"/>
</dbReference>
<gene>
    <name evidence="5" type="ORF">BSK65_03770</name>
</gene>
<dbReference type="SUPFAM" id="SSF49373">
    <property type="entry name" value="Invasin/intimin cell-adhesion fragments"/>
    <property type="match status" value="1"/>
</dbReference>
<dbReference type="InterPro" id="IPR025887">
    <property type="entry name" value="Glyco_hydro_31_N_dom"/>
</dbReference>
<dbReference type="InterPro" id="IPR048395">
    <property type="entry name" value="Glyco_hydro_31_C"/>
</dbReference>
<organism evidence="5 6">
    <name type="scientific">Paenibacillus odorifer</name>
    <dbReference type="NCBI Taxonomy" id="189426"/>
    <lineage>
        <taxon>Bacteria</taxon>
        <taxon>Bacillati</taxon>
        <taxon>Bacillota</taxon>
        <taxon>Bacilli</taxon>
        <taxon>Bacillales</taxon>
        <taxon>Paenibacillaceae</taxon>
        <taxon>Paenibacillus</taxon>
    </lineage>
</organism>
<dbReference type="PANTHER" id="PTHR43863">
    <property type="entry name" value="HYDROLASE, PUTATIVE (AFU_ORTHOLOGUE AFUA_1G03140)-RELATED"/>
    <property type="match status" value="1"/>
</dbReference>
<dbReference type="CDD" id="cd06596">
    <property type="entry name" value="GH31_CPE1046"/>
    <property type="match status" value="1"/>
</dbReference>
<dbReference type="InterPro" id="IPR013780">
    <property type="entry name" value="Glyco_hydro_b"/>
</dbReference>
<dbReference type="SUPFAM" id="SSF51445">
    <property type="entry name" value="(Trans)glycosidases"/>
    <property type="match status" value="1"/>
</dbReference>
<protein>
    <recommendedName>
        <fullName evidence="7">Dockerin domain-containing protein</fullName>
    </recommendedName>
</protein>
<dbReference type="InterPro" id="IPR017853">
    <property type="entry name" value="GH"/>
</dbReference>
<dbReference type="InterPro" id="IPR002048">
    <property type="entry name" value="EF_hand_dom"/>
</dbReference>
<dbReference type="Pfam" id="PF22633">
    <property type="entry name" value="F5_F8_type_C_2"/>
    <property type="match status" value="1"/>
</dbReference>
<dbReference type="SUPFAM" id="SSF74650">
    <property type="entry name" value="Galactose mutarotase-like"/>
    <property type="match status" value="1"/>
</dbReference>
<dbReference type="Gene3D" id="3.20.20.80">
    <property type="entry name" value="Glycosidases"/>
    <property type="match status" value="1"/>
</dbReference>
<dbReference type="InterPro" id="IPR003343">
    <property type="entry name" value="Big_2"/>
</dbReference>
<dbReference type="SUPFAM" id="SSF49785">
    <property type="entry name" value="Galactose-binding domain-like"/>
    <property type="match status" value="4"/>
</dbReference>
<dbReference type="Gene3D" id="1.10.1330.10">
    <property type="entry name" value="Dockerin domain"/>
    <property type="match status" value="1"/>
</dbReference>
<dbReference type="InterPro" id="IPR008965">
    <property type="entry name" value="CBM2/CBM3_carb-bd_dom_sf"/>
</dbReference>
<dbReference type="SUPFAM" id="SSF49384">
    <property type="entry name" value="Carbohydrate-binding domain"/>
    <property type="match status" value="1"/>
</dbReference>
<dbReference type="InterPro" id="IPR000322">
    <property type="entry name" value="Glyco_hydro_31_TIM"/>
</dbReference>
<feature type="domain" description="Dockerin" evidence="4">
    <location>
        <begin position="1573"/>
        <end position="1636"/>
    </location>
</feature>
<dbReference type="Pfam" id="PF01055">
    <property type="entry name" value="Glyco_hydro_31_2nd"/>
    <property type="match status" value="1"/>
</dbReference>
<dbReference type="Pfam" id="PF02368">
    <property type="entry name" value="Big_2"/>
    <property type="match status" value="1"/>
</dbReference>
<comment type="caution">
    <text evidence="5">The sequence shown here is derived from an EMBL/GenBank/DDBJ whole genome shotgun (WGS) entry which is preliminary data.</text>
</comment>
<dbReference type="CDD" id="cd08547">
    <property type="entry name" value="Type_II_cohesin"/>
    <property type="match status" value="1"/>
</dbReference>
<dbReference type="InterPro" id="IPR036439">
    <property type="entry name" value="Dockerin_dom_sf"/>
</dbReference>
<dbReference type="Pfam" id="PF17137">
    <property type="entry name" value="DUF5110"/>
    <property type="match status" value="1"/>
</dbReference>
<dbReference type="PROSITE" id="PS50222">
    <property type="entry name" value="EF_HAND_2"/>
    <property type="match status" value="1"/>
</dbReference>
<dbReference type="PROSITE" id="PS50022">
    <property type="entry name" value="FA58C_3"/>
    <property type="match status" value="4"/>
</dbReference>
<dbReference type="Pfam" id="PF00963">
    <property type="entry name" value="Cohesin"/>
    <property type="match status" value="1"/>
</dbReference>
<evidence type="ECO:0000259" key="2">
    <source>
        <dbReference type="PROSITE" id="PS50022"/>
    </source>
</evidence>
<dbReference type="Gene3D" id="2.60.40.680">
    <property type="match status" value="1"/>
</dbReference>
<dbReference type="InterPro" id="IPR033403">
    <property type="entry name" value="DUF5110"/>
</dbReference>
<dbReference type="PANTHER" id="PTHR43863:SF2">
    <property type="entry name" value="MALTASE-GLUCOAMYLASE"/>
    <property type="match status" value="1"/>
</dbReference>
<reference evidence="5 6" key="1">
    <citation type="submission" date="2016-11" db="EMBL/GenBank/DDBJ databases">
        <title>Paenibacillus species isolates.</title>
        <authorList>
            <person name="Beno S.M."/>
        </authorList>
    </citation>
    <scope>NUCLEOTIDE SEQUENCE [LARGE SCALE GENOMIC DNA]</scope>
    <source>
        <strain evidence="5 6">FSL H7-0443</strain>
    </source>
</reference>
<dbReference type="EMBL" id="MPTW01000001">
    <property type="protein sequence ID" value="OME74793.1"/>
    <property type="molecule type" value="Genomic_DNA"/>
</dbReference>
<dbReference type="InterPro" id="IPR008964">
    <property type="entry name" value="Invasin/intimin_cell_adhesion"/>
</dbReference>
<proteinExistence type="inferred from homology"/>
<dbReference type="InterPro" id="IPR011013">
    <property type="entry name" value="Gal_mutarotase_sf_dom"/>
</dbReference>
<evidence type="ECO:0000256" key="1">
    <source>
        <dbReference type="ARBA" id="ARBA00007806"/>
    </source>
</evidence>
<dbReference type="Gene3D" id="2.60.120.260">
    <property type="entry name" value="Galactose-binding domain-like"/>
    <property type="match status" value="4"/>
</dbReference>
<dbReference type="Gene3D" id="2.60.40.1080">
    <property type="match status" value="1"/>
</dbReference>
<sequence length="1636" mass="179266">MPLHLNGGNGLRSIYNRFGMWMLALMILMVTGLMIRPETVHGASVGNISDFVKKDNNTFEITSGSDKIKVIFQREDMFRIWLGVNGQFKELSGKSVEKPIEPIVIKDDFGPVNVKWSDEGTYYKMETGKFVLRAYKNPLKFAMYKSDNQTVVWEESASLNYNGQSASQQLIRGEDEYFYGGGMQNGFFNHRDRKITIANNYGDWGSGTVSNPAPFYLSTAGYGVLRNTFQSGTYDFDSTVKLTHNENRFDAYYFYGETMKDILNAYTDLTGKPSLIPRWGMGLGDADCYNRDPEKTSDVVNLIAKKYRENDMPGAWILPNDGYGCGYTDLGNTVDELHKEGFYTGLWTQNGVDKIAQEVGVEGTRLAKLDVAWVGPGYDFALGASKQAFTGIEDNSDDRGYVWSVGGWAGTQRYSTVWSGDQSGNWEYIRFHIPSMIGAGLSGMPYSTGDIDGIFGGSAKTYVRDLQWKIFTPILMNMSGWAAKDKQPWVWGEPYTSYNRDALKLRQQLTPYLYTYLNESYESGAPIMRGMIYSYPNDPNSKGTLTQYQFMSGESFLVAPVYTDTTMRNGIYLPKGKWIDYWTGEEHYGSKMVDEYNAPLDRLPLLVKGGAIIPMYPESLYDGQVPPDPITYDIYPYKSSSFTIYEDDGISKEHRTGKFAKTLITSTAPEQGSGDLIIKVGASVGDYKGKLESRKNQFTIHMPDHPEAVSVDGTSYPELQSKAAWDGATSGWYYAKQDKGGILYIKTPSISTDKEFVVKVAGFTADTTPLVDAVKIELPQVDTDPSRIPQEDMIATATNAASDTPAANVLDGSYESIWLSSANAGSKQSITLDLGIKQYVNKMKYLPRQYGGKDGTITGYKLYTSMDGTNYTLVSSGQWNDDKLEKTVNFDTVEAVFVKLEATEAVGGVVSAAEINLYRDLSQPSPTVIPKNEMTASAKSFQPGAEAAKAIDGDRNSAWHTKWDGSDKLPQSIILDLGKVRNVSQFRYAPRLDAGNGTITSYNLYVSTDGEAYTKVSSGTWLRNNLKKYILFDSVSARYVKLEAAVALGGFASASEVDVYEAPKAAPEVRLISEGKPATADSEDQAHPAGLANDGNVDTFWSAADKNNSHSWTVDLGMMHSIKSSEVSFEHSNKAYQYKIEVRETANSNWITVTNRTNNQETGTIQDTFGSQGRFARITITGLPDAQSKAAIREFKLFGIPLEDGQKVTGIKLDRETLSLKALDAPVQLKASIEPENAGNKTVKWVSSDPGVASVDSKGMVTPKGQGTTSITATTEEGGFTATSVVTVTGQSNLTEIPQSQMSAEATSYEAGENDPNLALDGDPDTHWHTKWFNVDPLPQSIMVNLGGKYTISKLGYLPRPDEGNGTITAYNVYTSTDGVNYTLMTSGNWLRSKQLKEVNFAPVEATHIKLEAVKGVGEFASAAEITVYQVQQETAQVQAVLSADASVTSGKPFVVRYDVNNISGKVFAQDITIQYDADRMDYVSAKSLIQGVAIVEETIKTPGKLRLIMASEGAEYGLSGNQQIAELTFQAKEVSETVTVNISVSEVLLGDEDGAETATAPATISVKVKPEQTGISGDLNGDGKVSIGDLGIVAAHYGKDSSSPDWQQAKRADMNGDGKIDITDLAQLAKQIVTQ</sequence>
<feature type="domain" description="F5/8 type C" evidence="2">
    <location>
        <begin position="1284"/>
        <end position="1431"/>
    </location>
</feature>
<name>A0A1R0ZPY1_9BACL</name>